<dbReference type="PANTHER" id="PTHR26391">
    <property type="entry name" value="INACTIVE TYROSINE-PROTEIN KINASE 7"/>
    <property type="match status" value="1"/>
</dbReference>
<dbReference type="Pfam" id="PF00041">
    <property type="entry name" value="fn3"/>
    <property type="match status" value="1"/>
</dbReference>
<dbReference type="SUPFAM" id="SSF49265">
    <property type="entry name" value="Fibronectin type III"/>
    <property type="match status" value="1"/>
</dbReference>
<sequence length="99" mass="11169">PKMTKSPKNDKRNSTTELTIRWDAWNISGEDLGDGPIKHYTLFYHPSNDSLNTKKTTTSNTFWTIKNLAKDTYYNFSVTPNDVGCEGRIGPPLVQKTCG</sequence>
<name>A0A8S4N3U1_OWEFU</name>
<feature type="non-terminal residue" evidence="2">
    <location>
        <position position="1"/>
    </location>
</feature>
<protein>
    <recommendedName>
        <fullName evidence="1">Fibronectin type-III domain-containing protein</fullName>
    </recommendedName>
</protein>
<evidence type="ECO:0000259" key="1">
    <source>
        <dbReference type="PROSITE" id="PS50853"/>
    </source>
</evidence>
<evidence type="ECO:0000313" key="3">
    <source>
        <dbReference type="Proteomes" id="UP000749559"/>
    </source>
</evidence>
<feature type="non-terminal residue" evidence="2">
    <location>
        <position position="99"/>
    </location>
</feature>
<dbReference type="Proteomes" id="UP000749559">
    <property type="component" value="Unassembled WGS sequence"/>
</dbReference>
<dbReference type="EMBL" id="CAIIXF020000001">
    <property type="protein sequence ID" value="CAH1775799.1"/>
    <property type="molecule type" value="Genomic_DNA"/>
</dbReference>
<dbReference type="PANTHER" id="PTHR26391:SF18">
    <property type="entry name" value="PROTEIN KINASE RECEPTOR TIE-1, PUTATIVE-RELATED"/>
    <property type="match status" value="1"/>
</dbReference>
<evidence type="ECO:0000313" key="2">
    <source>
        <dbReference type="EMBL" id="CAH1775799.1"/>
    </source>
</evidence>
<gene>
    <name evidence="2" type="ORF">OFUS_LOCUS3052</name>
</gene>
<dbReference type="PROSITE" id="PS50853">
    <property type="entry name" value="FN3"/>
    <property type="match status" value="1"/>
</dbReference>
<keyword evidence="3" id="KW-1185">Reference proteome</keyword>
<reference evidence="2" key="1">
    <citation type="submission" date="2022-03" db="EMBL/GenBank/DDBJ databases">
        <authorList>
            <person name="Martin C."/>
        </authorList>
    </citation>
    <scope>NUCLEOTIDE SEQUENCE</scope>
</reference>
<dbReference type="AlphaFoldDB" id="A0A8S4N3U1"/>
<dbReference type="InterPro" id="IPR013783">
    <property type="entry name" value="Ig-like_fold"/>
</dbReference>
<dbReference type="InterPro" id="IPR036116">
    <property type="entry name" value="FN3_sf"/>
</dbReference>
<dbReference type="InterPro" id="IPR003961">
    <property type="entry name" value="FN3_dom"/>
</dbReference>
<dbReference type="Gene3D" id="2.60.40.10">
    <property type="entry name" value="Immunoglobulins"/>
    <property type="match status" value="1"/>
</dbReference>
<comment type="caution">
    <text evidence="2">The sequence shown here is derived from an EMBL/GenBank/DDBJ whole genome shotgun (WGS) entry which is preliminary data.</text>
</comment>
<proteinExistence type="predicted"/>
<accession>A0A8S4N3U1</accession>
<dbReference type="CDD" id="cd00063">
    <property type="entry name" value="FN3"/>
    <property type="match status" value="1"/>
</dbReference>
<organism evidence="2 3">
    <name type="scientific">Owenia fusiformis</name>
    <name type="common">Polychaete worm</name>
    <dbReference type="NCBI Taxonomy" id="6347"/>
    <lineage>
        <taxon>Eukaryota</taxon>
        <taxon>Metazoa</taxon>
        <taxon>Spiralia</taxon>
        <taxon>Lophotrochozoa</taxon>
        <taxon>Annelida</taxon>
        <taxon>Polychaeta</taxon>
        <taxon>Sedentaria</taxon>
        <taxon>Canalipalpata</taxon>
        <taxon>Sabellida</taxon>
        <taxon>Oweniida</taxon>
        <taxon>Oweniidae</taxon>
        <taxon>Owenia</taxon>
    </lineage>
</organism>
<feature type="domain" description="Fibronectin type-III" evidence="1">
    <location>
        <begin position="3"/>
        <end position="99"/>
    </location>
</feature>